<dbReference type="InterPro" id="IPR036397">
    <property type="entry name" value="RNaseH_sf"/>
</dbReference>
<evidence type="ECO:0000313" key="2">
    <source>
        <dbReference type="Proteomes" id="UP000277580"/>
    </source>
</evidence>
<dbReference type="GO" id="GO:0003676">
    <property type="term" value="F:nucleic acid binding"/>
    <property type="evidence" value="ECO:0007669"/>
    <property type="project" value="InterPro"/>
</dbReference>
<dbReference type="AlphaFoldDB" id="A0A3N4KAG6"/>
<feature type="non-terminal residue" evidence="1">
    <location>
        <position position="161"/>
    </location>
</feature>
<accession>A0A3N4KAG6</accession>
<gene>
    <name evidence="1" type="ORF">P167DRAFT_457768</name>
</gene>
<protein>
    <recommendedName>
        <fullName evidence="3">Tc1-like transposase DDE domain-containing protein</fullName>
    </recommendedName>
</protein>
<name>A0A3N4KAG6_9PEZI</name>
<dbReference type="Proteomes" id="UP000277580">
    <property type="component" value="Unassembled WGS sequence"/>
</dbReference>
<dbReference type="OrthoDB" id="3792558at2759"/>
<reference evidence="1 2" key="1">
    <citation type="journal article" date="2018" name="Nat. Ecol. Evol.">
        <title>Pezizomycetes genomes reveal the molecular basis of ectomycorrhizal truffle lifestyle.</title>
        <authorList>
            <person name="Murat C."/>
            <person name="Payen T."/>
            <person name="Noel B."/>
            <person name="Kuo A."/>
            <person name="Morin E."/>
            <person name="Chen J."/>
            <person name="Kohler A."/>
            <person name="Krizsan K."/>
            <person name="Balestrini R."/>
            <person name="Da Silva C."/>
            <person name="Montanini B."/>
            <person name="Hainaut M."/>
            <person name="Levati E."/>
            <person name="Barry K.W."/>
            <person name="Belfiori B."/>
            <person name="Cichocki N."/>
            <person name="Clum A."/>
            <person name="Dockter R.B."/>
            <person name="Fauchery L."/>
            <person name="Guy J."/>
            <person name="Iotti M."/>
            <person name="Le Tacon F."/>
            <person name="Lindquist E.A."/>
            <person name="Lipzen A."/>
            <person name="Malagnac F."/>
            <person name="Mello A."/>
            <person name="Molinier V."/>
            <person name="Miyauchi S."/>
            <person name="Poulain J."/>
            <person name="Riccioni C."/>
            <person name="Rubini A."/>
            <person name="Sitrit Y."/>
            <person name="Splivallo R."/>
            <person name="Traeger S."/>
            <person name="Wang M."/>
            <person name="Zifcakova L."/>
            <person name="Wipf D."/>
            <person name="Zambonelli A."/>
            <person name="Paolocci F."/>
            <person name="Nowrousian M."/>
            <person name="Ottonello S."/>
            <person name="Baldrian P."/>
            <person name="Spatafora J.W."/>
            <person name="Henrissat B."/>
            <person name="Nagy L.G."/>
            <person name="Aury J.M."/>
            <person name="Wincker P."/>
            <person name="Grigoriev I.V."/>
            <person name="Bonfante P."/>
            <person name="Martin F.M."/>
        </authorList>
    </citation>
    <scope>NUCLEOTIDE SEQUENCE [LARGE SCALE GENOMIC DNA]</scope>
    <source>
        <strain evidence="1 2">CCBAS932</strain>
    </source>
</reference>
<dbReference type="Gene3D" id="3.30.420.10">
    <property type="entry name" value="Ribonuclease H-like superfamily/Ribonuclease H"/>
    <property type="match status" value="1"/>
</dbReference>
<dbReference type="EMBL" id="ML119181">
    <property type="protein sequence ID" value="RPB07494.1"/>
    <property type="molecule type" value="Genomic_DNA"/>
</dbReference>
<evidence type="ECO:0008006" key="3">
    <source>
        <dbReference type="Google" id="ProtNLM"/>
    </source>
</evidence>
<sequence>MCWGMIMYGYKGPLHIWKRETEGERKEAQIMISHLNSLLEAEAHTKEIEWKASTEFTQLKTRELIAARDKRKQSKKFKISKIEHKKGSGVDAWRYVKHVARPILWPECERLILENPNFILMEDGAPSHTATFTNVERLKKGIPKAIWPSLSPDFNPIERIW</sequence>
<dbReference type="STRING" id="1392247.A0A3N4KAG6"/>
<evidence type="ECO:0000313" key="1">
    <source>
        <dbReference type="EMBL" id="RPB07494.1"/>
    </source>
</evidence>
<dbReference type="InParanoid" id="A0A3N4KAG6"/>
<keyword evidence="2" id="KW-1185">Reference proteome</keyword>
<proteinExistence type="predicted"/>
<organism evidence="1 2">
    <name type="scientific">Morchella conica CCBAS932</name>
    <dbReference type="NCBI Taxonomy" id="1392247"/>
    <lineage>
        <taxon>Eukaryota</taxon>
        <taxon>Fungi</taxon>
        <taxon>Dikarya</taxon>
        <taxon>Ascomycota</taxon>
        <taxon>Pezizomycotina</taxon>
        <taxon>Pezizomycetes</taxon>
        <taxon>Pezizales</taxon>
        <taxon>Morchellaceae</taxon>
        <taxon>Morchella</taxon>
    </lineage>
</organism>